<evidence type="ECO:0000313" key="6">
    <source>
        <dbReference type="Proteomes" id="UP000077521"/>
    </source>
</evidence>
<feature type="region of interest" description="Disordered" evidence="4">
    <location>
        <begin position="287"/>
        <end position="307"/>
    </location>
</feature>
<comment type="subcellular location">
    <subcellularLocation>
        <location evidence="1">Cytoplasm</location>
        <location evidence="1">Cytoskeleton</location>
    </subcellularLocation>
</comment>
<dbReference type="GO" id="GO:0005856">
    <property type="term" value="C:cytoskeleton"/>
    <property type="evidence" value="ECO:0007669"/>
    <property type="project" value="UniProtKB-SubCell"/>
</dbReference>
<proteinExistence type="predicted"/>
<evidence type="ECO:0000256" key="4">
    <source>
        <dbReference type="SAM" id="MobiDB-lite"/>
    </source>
</evidence>
<dbReference type="InterPro" id="IPR036534">
    <property type="entry name" value="GAR_dom_sf"/>
</dbReference>
<evidence type="ECO:0000256" key="2">
    <source>
        <dbReference type="ARBA" id="ARBA00022490"/>
    </source>
</evidence>
<evidence type="ECO:0000313" key="5">
    <source>
        <dbReference type="EMBL" id="KAE8257050.1"/>
    </source>
</evidence>
<dbReference type="Gene3D" id="3.30.920.20">
    <property type="entry name" value="Gas2-like domain"/>
    <property type="match status" value="1"/>
</dbReference>
<feature type="compositionally biased region" description="Polar residues" evidence="4">
    <location>
        <begin position="1385"/>
        <end position="1394"/>
    </location>
</feature>
<protein>
    <submittedName>
        <fullName evidence="5">Uncharacterized protein</fullName>
    </submittedName>
</protein>
<gene>
    <name evidence="5" type="ORF">A4X13_0g2613</name>
</gene>
<feature type="region of interest" description="Disordered" evidence="4">
    <location>
        <begin position="562"/>
        <end position="586"/>
    </location>
</feature>
<dbReference type="InterPro" id="IPR003108">
    <property type="entry name" value="GAR_dom"/>
</dbReference>
<feature type="region of interest" description="Disordered" evidence="4">
    <location>
        <begin position="1322"/>
        <end position="1451"/>
    </location>
</feature>
<evidence type="ECO:0000256" key="3">
    <source>
        <dbReference type="ARBA" id="ARBA00023212"/>
    </source>
</evidence>
<sequence>MDEETLDSGGGPSAQQVTIGSSDTIAAVSEPGEVGRSAAAVVSSIDSQATLSTDGGAPEKEMSNSRSSDDESEGQHDAIGSAEEDDVGDVTITMPDHDEADDSAGADDSKQSFSSDELVELRQFNEKKEQIEEQYKLLQSRPMPETFSALQALDVSEAMVDATFAELPMRKAELQDWLAEHERIENDAVAFNVADMNRLRTVAKAAAGRHMSPQDTDLIELTVETLVALDKLLLLLNERRRQLDLLAARMEWEERRAACWKAYHPLMEDIGLFVQKRARWTAAAYSRAAERPENDSETPSLISHAPTEDSLAGHLPAAVGKASSSLPSEERKALLLEALNAELNALSSRLRELVTELVPAAGEALDGLIDQCQVPEPYLEEQDQLENMALNMTARGVFMTSLAAQWRKANDLYIATRSLHYEAKELLADAEITRTQIPTQALYDKMASTSAALNARLEELAGSTARRFVDNPSQSAHSLVFSSANHLPTPLHDAWEDQVGQNALIATHLDRDLAAAAKRTRQAAMTVRTYSRGLIAAQRAETLKRQLQQATQDCERTRSLAVDGFNPGPGTSSSNNADAGTRPDLSSADCLLPSRHSLYVRRLPEEQQRLTKIAVDTGLQVDELKRCLETCVRYGLTHASIKQSGDLAISRYQDAEESAAEAIHEGSELVALLQQARSINSGITRLNANAGQLRGDLEMAARSAAFSPKGKGWDVTVAPRPTAVEAKDRLRACLKDLEQVNSQAGVLDSMRRSQTATGVREKLDSDRARIGKQVDQLRALVTWYTSLYQQESSVRALNRQMGSLRKQAAEIKDRSFANRSGAPDLPSLQSAKAEFDDTVQKFERKATTGTVFTGDPPDRSGDVEEMVVPSAFTHKARSASMDLTCKLPLASHDEEVRECVNAWCTDAKALQEQVASAVAAMEQEAARLKPIAEASSKRNMRFDAAVNAALEAVQELSEEVGKRETGFNELMSTSGSFGELRVYRDDSREVLTTKEKELGSRMDALRECQREMISSLYSTGKPVMGDNDASSTASAIKVRNTVASTLKSMRRTLASFDDQLTQSSAGRRSMSTSFSKSEIIGDESIGDVSQDVFGPRQTTVLAQPLTAAPAVDYDALIRTLRNDQLDAQTVEDGQPQLEALLDLPEPSQDRNIQAWWKTARADLQEHLQASRLSSGSRRLASAVEMRGRSVVRHRQLMQFRSKATDLEQILSTLLNMLDFNGGRSTSSSMENLSGRSSRAPSPYLASLDQIESLQQRLRQSLDELDHIAEPIVSDARVTQRLQQLTRTAKDILADAKDFGQTPVPSSSVIEALEDLDDTESVASSISSVPSSLASVEEEEHTVTVPEPVKPPKAKATPSHIRRPSTLVPNGAPLTPVNSAARRSVSEQTPASSKLPTRLRRLKSNISQPQTPRLTTPKVPASPRVGPSKLPVRTPSSEYKRKAPETPAARYRANPKSKLDVAVGKIVNHLPVSVKIAHASTGPNAKKQEAWKDESGRYWIGDPEPKLCFCRILRSRTVMVRVGGGWQELSSYVMQHYSHLTAASIAFPLTPGTGRSPQGVSPRAVRLNATDLPWISSATISRSSTTTLEVPPVILTPAEEDRKPRFGSEGPESIGPGRPFGAMASRASTPALSISPSTSPALSPVSSTSAMFDTPGAMHPQRLRKIRGGSSRQSLDISVLMPRHPAGRPVPGARRTPSPNPLDHTANAATLRASPGPRSPLHLQKGSMGPITPQRPMFSAGSPSPEGILPLFIRKENSMPPFRSVSGSSRI</sequence>
<dbReference type="Pfam" id="PF02187">
    <property type="entry name" value="GAS2"/>
    <property type="match status" value="1"/>
</dbReference>
<keyword evidence="6" id="KW-1185">Reference proteome</keyword>
<dbReference type="Proteomes" id="UP000077521">
    <property type="component" value="Unassembled WGS sequence"/>
</dbReference>
<keyword evidence="2" id="KW-0963">Cytoplasm</keyword>
<feature type="compositionally biased region" description="Polar residues" evidence="4">
    <location>
        <begin position="1403"/>
        <end position="1413"/>
    </location>
</feature>
<feature type="compositionally biased region" description="Polar residues" evidence="4">
    <location>
        <begin position="44"/>
        <end position="53"/>
    </location>
</feature>
<feature type="region of interest" description="Disordered" evidence="4">
    <location>
        <begin position="1"/>
        <end position="115"/>
    </location>
</feature>
<reference evidence="5" key="1">
    <citation type="submission" date="2016-04" db="EMBL/GenBank/DDBJ databases">
        <authorList>
            <person name="Nguyen H.D."/>
            <person name="Samba Siva P."/>
            <person name="Cullis J."/>
            <person name="Levesque C.A."/>
            <person name="Hambleton S."/>
        </authorList>
    </citation>
    <scope>NUCLEOTIDE SEQUENCE</scope>
    <source>
        <strain evidence="5">DAOMC 236416</strain>
    </source>
</reference>
<feature type="compositionally biased region" description="Basic and acidic residues" evidence="4">
    <location>
        <begin position="57"/>
        <end position="76"/>
    </location>
</feature>
<dbReference type="EMBL" id="LWDF02000128">
    <property type="protein sequence ID" value="KAE8257050.1"/>
    <property type="molecule type" value="Genomic_DNA"/>
</dbReference>
<dbReference type="GO" id="GO:0008017">
    <property type="term" value="F:microtubule binding"/>
    <property type="evidence" value="ECO:0007669"/>
    <property type="project" value="InterPro"/>
</dbReference>
<evidence type="ECO:0000256" key="1">
    <source>
        <dbReference type="ARBA" id="ARBA00004245"/>
    </source>
</evidence>
<dbReference type="PROSITE" id="PS51460">
    <property type="entry name" value="GAR"/>
    <property type="match status" value="1"/>
</dbReference>
<name>A0A177TVU6_9BASI</name>
<feature type="compositionally biased region" description="Low complexity" evidence="4">
    <location>
        <begin position="1322"/>
        <end position="1334"/>
    </location>
</feature>
<feature type="region of interest" description="Disordered" evidence="4">
    <location>
        <begin position="1681"/>
        <end position="1745"/>
    </location>
</feature>
<accession>A0A177TVU6</accession>
<organism evidence="5 6">
    <name type="scientific">Tilletia indica</name>
    <dbReference type="NCBI Taxonomy" id="43049"/>
    <lineage>
        <taxon>Eukaryota</taxon>
        <taxon>Fungi</taxon>
        <taxon>Dikarya</taxon>
        <taxon>Basidiomycota</taxon>
        <taxon>Ustilaginomycotina</taxon>
        <taxon>Exobasidiomycetes</taxon>
        <taxon>Tilletiales</taxon>
        <taxon>Tilletiaceae</taxon>
        <taxon>Tilletia</taxon>
    </lineage>
</organism>
<feature type="compositionally biased region" description="Polar residues" evidence="4">
    <location>
        <begin position="569"/>
        <end position="578"/>
    </location>
</feature>
<reference evidence="5" key="2">
    <citation type="journal article" date="2019" name="IMA Fungus">
        <title>Genome sequencing and comparison of five Tilletia species to identify candidate genes for the detection of regulated species infecting wheat.</title>
        <authorList>
            <person name="Nguyen H.D.T."/>
            <person name="Sultana T."/>
            <person name="Kesanakurti P."/>
            <person name="Hambleton S."/>
        </authorList>
    </citation>
    <scope>NUCLEOTIDE SEQUENCE</scope>
    <source>
        <strain evidence="5">DAOMC 236416</strain>
    </source>
</reference>
<comment type="caution">
    <text evidence="5">The sequence shown here is derived from an EMBL/GenBank/DDBJ whole genome shotgun (WGS) entry which is preliminary data.</text>
</comment>
<dbReference type="SUPFAM" id="SSF143575">
    <property type="entry name" value="GAS2 domain-like"/>
    <property type="match status" value="1"/>
</dbReference>
<feature type="compositionally biased region" description="Polar residues" evidence="4">
    <location>
        <begin position="13"/>
        <end position="24"/>
    </location>
</feature>
<feature type="region of interest" description="Disordered" evidence="4">
    <location>
        <begin position="1598"/>
        <end position="1618"/>
    </location>
</feature>
<dbReference type="SMART" id="SM00243">
    <property type="entry name" value="GAS2"/>
    <property type="match status" value="1"/>
</dbReference>
<keyword evidence="3" id="KW-0206">Cytoskeleton</keyword>